<organism evidence="3 4">
    <name type="scientific">Nonomuraea recticatena</name>
    <dbReference type="NCBI Taxonomy" id="46178"/>
    <lineage>
        <taxon>Bacteria</taxon>
        <taxon>Bacillati</taxon>
        <taxon>Actinomycetota</taxon>
        <taxon>Actinomycetes</taxon>
        <taxon>Streptosporangiales</taxon>
        <taxon>Streptosporangiaceae</taxon>
        <taxon>Nonomuraea</taxon>
    </lineage>
</organism>
<feature type="domain" description="DUF4097" evidence="2">
    <location>
        <begin position="46"/>
        <end position="167"/>
    </location>
</feature>
<reference evidence="4" key="1">
    <citation type="journal article" date="2019" name="Int. J. Syst. Evol. Microbiol.">
        <title>The Global Catalogue of Microorganisms (GCM) 10K type strain sequencing project: providing services to taxonomists for standard genome sequencing and annotation.</title>
        <authorList>
            <consortium name="The Broad Institute Genomics Platform"/>
            <consortium name="The Broad Institute Genome Sequencing Center for Infectious Disease"/>
            <person name="Wu L."/>
            <person name="Ma J."/>
        </authorList>
    </citation>
    <scope>NUCLEOTIDE SEQUENCE [LARGE SCALE GENOMIC DNA]</scope>
    <source>
        <strain evidence="4">JCM 6835</strain>
    </source>
</reference>
<dbReference type="EMBL" id="BAAATE010000019">
    <property type="protein sequence ID" value="GAA2678081.1"/>
    <property type="molecule type" value="Genomic_DNA"/>
</dbReference>
<dbReference type="Pfam" id="PF13349">
    <property type="entry name" value="DUF4097"/>
    <property type="match status" value="1"/>
</dbReference>
<proteinExistence type="predicted"/>
<keyword evidence="4" id="KW-1185">Reference proteome</keyword>
<accession>A0ABP6EW35</accession>
<dbReference type="PROSITE" id="PS51257">
    <property type="entry name" value="PROKAR_LIPOPROTEIN"/>
    <property type="match status" value="1"/>
</dbReference>
<dbReference type="Proteomes" id="UP001501666">
    <property type="component" value="Unassembled WGS sequence"/>
</dbReference>
<sequence>MALVKTKRTIVIASLVGLGAALTGCGGLGAKERESVSYDVTDKVAALRVEADSGTVEVVESDRKGIHVTETLVWNKNKPTTSHVVKGDTLALSFTCPISVGINSGCDVSYLVEVPKGLLVDAETDSGQMTLTGLSGEVKAKSDSGAIEADRLTAKQVLAETDSGDTKLVFTAPPDKVETRSDSGSSEVRVPKGPYHVTAETSSGDKEIAAIHDDSAARTIEMSSDSGRLEVAAS</sequence>
<evidence type="ECO:0000256" key="1">
    <source>
        <dbReference type="SAM" id="MobiDB-lite"/>
    </source>
</evidence>
<gene>
    <name evidence="3" type="ORF">GCM10010412_061060</name>
</gene>
<name>A0ABP6EW35_9ACTN</name>
<evidence type="ECO:0000259" key="2">
    <source>
        <dbReference type="Pfam" id="PF13349"/>
    </source>
</evidence>
<evidence type="ECO:0000313" key="4">
    <source>
        <dbReference type="Proteomes" id="UP001501666"/>
    </source>
</evidence>
<comment type="caution">
    <text evidence="3">The sequence shown here is derived from an EMBL/GenBank/DDBJ whole genome shotgun (WGS) entry which is preliminary data.</text>
</comment>
<protein>
    <recommendedName>
        <fullName evidence="2">DUF4097 domain-containing protein</fullName>
    </recommendedName>
</protein>
<dbReference type="InterPro" id="IPR025164">
    <property type="entry name" value="Toastrack_DUF4097"/>
</dbReference>
<evidence type="ECO:0000313" key="3">
    <source>
        <dbReference type="EMBL" id="GAA2678081.1"/>
    </source>
</evidence>
<feature type="region of interest" description="Disordered" evidence="1">
    <location>
        <begin position="175"/>
        <end position="208"/>
    </location>
</feature>